<dbReference type="InterPro" id="IPR036388">
    <property type="entry name" value="WH-like_DNA-bd_sf"/>
</dbReference>
<sequence>MPAGATIERAVLDAPVPRRPGDCPVEDWLGFLGHRWNALILWHLQEGPRRHQALAALLPGVTPKVLSERLDGLERRGLIERAVIAAFPRGVAYALAPAGRDLVAILDQLELWSRRAQSPAPPVTAAATPP</sequence>
<comment type="caution">
    <text evidence="5">The sequence shown here is derived from an EMBL/GenBank/DDBJ whole genome shotgun (WGS) entry which is preliminary data.</text>
</comment>
<dbReference type="InterPro" id="IPR002577">
    <property type="entry name" value="HTH_HxlR"/>
</dbReference>
<evidence type="ECO:0000259" key="4">
    <source>
        <dbReference type="PROSITE" id="PS51118"/>
    </source>
</evidence>
<keyword evidence="6" id="KW-1185">Reference proteome</keyword>
<name>A0ABS5EUH9_9PROT</name>
<dbReference type="RefSeq" id="WP_211851529.1">
    <property type="nucleotide sequence ID" value="NZ_JAAGBB010000005.1"/>
</dbReference>
<keyword evidence="2" id="KW-0238">DNA-binding</keyword>
<dbReference type="InterPro" id="IPR036390">
    <property type="entry name" value="WH_DNA-bd_sf"/>
</dbReference>
<dbReference type="EMBL" id="JAAGBB010000005">
    <property type="protein sequence ID" value="MBR0663940.1"/>
    <property type="molecule type" value="Genomic_DNA"/>
</dbReference>
<dbReference type="Proteomes" id="UP001196870">
    <property type="component" value="Unassembled WGS sequence"/>
</dbReference>
<proteinExistence type="predicted"/>
<dbReference type="PROSITE" id="PS51118">
    <property type="entry name" value="HTH_HXLR"/>
    <property type="match status" value="1"/>
</dbReference>
<dbReference type="SUPFAM" id="SSF46785">
    <property type="entry name" value="Winged helix' DNA-binding domain"/>
    <property type="match status" value="1"/>
</dbReference>
<keyword evidence="3" id="KW-0804">Transcription</keyword>
<evidence type="ECO:0000313" key="6">
    <source>
        <dbReference type="Proteomes" id="UP001196870"/>
    </source>
</evidence>
<dbReference type="PANTHER" id="PTHR33204:SF37">
    <property type="entry name" value="HTH-TYPE TRANSCRIPTIONAL REGULATOR YODB"/>
    <property type="match status" value="1"/>
</dbReference>
<evidence type="ECO:0000256" key="3">
    <source>
        <dbReference type="ARBA" id="ARBA00023163"/>
    </source>
</evidence>
<organism evidence="5 6">
    <name type="scientific">Plastoroseomonas hellenica</name>
    <dbReference type="NCBI Taxonomy" id="2687306"/>
    <lineage>
        <taxon>Bacteria</taxon>
        <taxon>Pseudomonadati</taxon>
        <taxon>Pseudomonadota</taxon>
        <taxon>Alphaproteobacteria</taxon>
        <taxon>Acetobacterales</taxon>
        <taxon>Acetobacteraceae</taxon>
        <taxon>Plastoroseomonas</taxon>
    </lineage>
</organism>
<keyword evidence="1" id="KW-0805">Transcription regulation</keyword>
<gene>
    <name evidence="5" type="ORF">GXW71_06170</name>
</gene>
<evidence type="ECO:0000256" key="1">
    <source>
        <dbReference type="ARBA" id="ARBA00023015"/>
    </source>
</evidence>
<dbReference type="Gene3D" id="1.10.10.10">
    <property type="entry name" value="Winged helix-like DNA-binding domain superfamily/Winged helix DNA-binding domain"/>
    <property type="match status" value="1"/>
</dbReference>
<reference evidence="6" key="1">
    <citation type="journal article" date="2021" name="Syst. Appl. Microbiol.">
        <title>Roseomonas hellenica sp. nov., isolated from roots of wild-growing Alkanna tinctoria.</title>
        <authorList>
            <person name="Rat A."/>
            <person name="Naranjo H.D."/>
            <person name="Lebbe L."/>
            <person name="Cnockaert M."/>
            <person name="Krigas N."/>
            <person name="Grigoriadou K."/>
            <person name="Maloupa E."/>
            <person name="Willems A."/>
        </authorList>
    </citation>
    <scope>NUCLEOTIDE SEQUENCE [LARGE SCALE GENOMIC DNA]</scope>
    <source>
        <strain evidence="6">LMG 31523</strain>
    </source>
</reference>
<protein>
    <submittedName>
        <fullName evidence="5">Helix-turn-helix transcriptional regulator</fullName>
    </submittedName>
</protein>
<dbReference type="Pfam" id="PF01638">
    <property type="entry name" value="HxlR"/>
    <property type="match status" value="1"/>
</dbReference>
<feature type="domain" description="HTH hxlR-type" evidence="4">
    <location>
        <begin position="23"/>
        <end position="121"/>
    </location>
</feature>
<evidence type="ECO:0000256" key="2">
    <source>
        <dbReference type="ARBA" id="ARBA00023125"/>
    </source>
</evidence>
<evidence type="ECO:0000313" key="5">
    <source>
        <dbReference type="EMBL" id="MBR0663940.1"/>
    </source>
</evidence>
<accession>A0ABS5EUH9</accession>
<dbReference type="PANTHER" id="PTHR33204">
    <property type="entry name" value="TRANSCRIPTIONAL REGULATOR, MARR FAMILY"/>
    <property type="match status" value="1"/>
</dbReference>